<gene>
    <name evidence="1" type="ORF">H257_12649</name>
</gene>
<name>W4FZT7_APHAT</name>
<dbReference type="GeneID" id="20814645"/>
<protein>
    <submittedName>
        <fullName evidence="1">Uncharacterized protein</fullName>
    </submittedName>
</protein>
<reference evidence="1" key="1">
    <citation type="submission" date="2013-12" db="EMBL/GenBank/DDBJ databases">
        <title>The Genome Sequence of Aphanomyces astaci APO3.</title>
        <authorList>
            <consortium name="The Broad Institute Genomics Platform"/>
            <person name="Russ C."/>
            <person name="Tyler B."/>
            <person name="van West P."/>
            <person name="Dieguez-Uribeondo J."/>
            <person name="Young S.K."/>
            <person name="Zeng Q."/>
            <person name="Gargeya S."/>
            <person name="Fitzgerald M."/>
            <person name="Abouelleil A."/>
            <person name="Alvarado L."/>
            <person name="Chapman S.B."/>
            <person name="Gainer-Dewar J."/>
            <person name="Goldberg J."/>
            <person name="Griggs A."/>
            <person name="Gujja S."/>
            <person name="Hansen M."/>
            <person name="Howarth C."/>
            <person name="Imamovic A."/>
            <person name="Ireland A."/>
            <person name="Larimer J."/>
            <person name="McCowan C."/>
            <person name="Murphy C."/>
            <person name="Pearson M."/>
            <person name="Poon T.W."/>
            <person name="Priest M."/>
            <person name="Roberts A."/>
            <person name="Saif S."/>
            <person name="Shea T."/>
            <person name="Sykes S."/>
            <person name="Wortman J."/>
            <person name="Nusbaum C."/>
            <person name="Birren B."/>
        </authorList>
    </citation>
    <scope>NUCLEOTIDE SEQUENCE [LARGE SCALE GENOMIC DNA]</scope>
    <source>
        <strain evidence="1">APO3</strain>
    </source>
</reference>
<organism evidence="1">
    <name type="scientific">Aphanomyces astaci</name>
    <name type="common">Crayfish plague agent</name>
    <dbReference type="NCBI Taxonomy" id="112090"/>
    <lineage>
        <taxon>Eukaryota</taxon>
        <taxon>Sar</taxon>
        <taxon>Stramenopiles</taxon>
        <taxon>Oomycota</taxon>
        <taxon>Saprolegniomycetes</taxon>
        <taxon>Saprolegniales</taxon>
        <taxon>Verrucalvaceae</taxon>
        <taxon>Aphanomyces</taxon>
    </lineage>
</organism>
<dbReference type="RefSeq" id="XP_009838241.1">
    <property type="nucleotide sequence ID" value="XM_009839939.1"/>
</dbReference>
<evidence type="ECO:0000313" key="1">
    <source>
        <dbReference type="EMBL" id="ETV72173.1"/>
    </source>
</evidence>
<dbReference type="EMBL" id="KI913155">
    <property type="protein sequence ID" value="ETV72173.1"/>
    <property type="molecule type" value="Genomic_DNA"/>
</dbReference>
<dbReference type="AlphaFoldDB" id="W4FZT7"/>
<dbReference type="VEuPathDB" id="FungiDB:H257_12649"/>
<proteinExistence type="predicted"/>
<sequence length="181" mass="20279">MSKLLEPLDPHQASLGLTLAYFHHFIDIHGGRDVVESLATIDRTWCVFEVYLSIVLQTRFEIAMTKAQKTVFLDEMLLHSNDVLEMMSQVSSKHSTTTVSRDRDHIFDLIEKQVGFAELDPLDCQLTTAISPSEHFRSLCSKASALIALGSLTQDEGLLLKVVAMSVDEISHRPRLRDGTP</sequence>
<accession>W4FZT7</accession>
<dbReference type="OrthoDB" id="69414at2759"/>